<dbReference type="Gene3D" id="3.40.50.2000">
    <property type="entry name" value="Glycogen Phosphorylase B"/>
    <property type="match status" value="2"/>
</dbReference>
<dbReference type="PANTHER" id="PTHR12526">
    <property type="entry name" value="GLYCOSYLTRANSFERASE"/>
    <property type="match status" value="1"/>
</dbReference>
<protein>
    <submittedName>
        <fullName evidence="1">Glycosyltransferase</fullName>
    </submittedName>
</protein>
<sequence length="387" mass="43664">MRVILLYHGCINGIGGAQRAVLNIATAYHMQGLEVILISSCGKLYVSKINSKFILLSVPSYRVGGIALVPPIDTFKLVVRLVKTSDIVHLLFSETLFQLIVALQSKALGKIVISSHLAFISYVFHHNPLVRVISPFIILFKVLIAYLSDIVHTPLFRDVLLIKKLPLLKAKVIHIPHGIHLDQLEIKCDYKFIEHDKLRLMFLGRFTKDKGAYVLLNAMTILVEKKIPVELWIVGPRSVALRTLYYFAKKNPHGFVSIKNSIKLLGEVDEYTKYSIIAKIHCGVIPSLSDPVEAYSIALSEFNALKRCVIASRVGALKYRLQTNINAGLTVKPKSPKALADAIEKLWEKNRGGENMTSIPKLFDVITFSEEVKKWKQIVSYIRRRNR</sequence>
<dbReference type="CDD" id="cd03801">
    <property type="entry name" value="GT4_PimA-like"/>
    <property type="match status" value="1"/>
</dbReference>
<dbReference type="EMBL" id="AP012489">
    <property type="protein sequence ID" value="BAN90226.1"/>
    <property type="molecule type" value="Genomic_DNA"/>
</dbReference>
<dbReference type="PANTHER" id="PTHR12526:SF638">
    <property type="entry name" value="SPORE COAT PROTEIN SA"/>
    <property type="match status" value="1"/>
</dbReference>
<dbReference type="Pfam" id="PF13692">
    <property type="entry name" value="Glyco_trans_1_4"/>
    <property type="match status" value="1"/>
</dbReference>
<dbReference type="SUPFAM" id="SSF53756">
    <property type="entry name" value="UDP-Glycosyltransferase/glycogen phosphorylase"/>
    <property type="match status" value="1"/>
</dbReference>
<organism evidence="1 2">
    <name type="scientific">Aeropyrum camini SY1 = JCM 12091</name>
    <dbReference type="NCBI Taxonomy" id="1198449"/>
    <lineage>
        <taxon>Archaea</taxon>
        <taxon>Thermoproteota</taxon>
        <taxon>Thermoprotei</taxon>
        <taxon>Desulfurococcales</taxon>
        <taxon>Desulfurococcaceae</taxon>
        <taxon>Aeropyrum</taxon>
    </lineage>
</organism>
<dbReference type="Proteomes" id="UP000016887">
    <property type="component" value="Chromosome"/>
</dbReference>
<evidence type="ECO:0000313" key="1">
    <source>
        <dbReference type="EMBL" id="BAN90226.1"/>
    </source>
</evidence>
<proteinExistence type="predicted"/>
<gene>
    <name evidence="1" type="ORF">ACAM_0757</name>
</gene>
<reference evidence="1 2" key="1">
    <citation type="journal article" date="2013" name="Appl. Environ. Microbiol.">
        <title>Variation of the Virus-Related Elements within Syntenic Genomes of the Hyperthermophilic Archaeon Aeropyrum.</title>
        <authorList>
            <person name="Daifuku T."/>
            <person name="Yoshida T."/>
            <person name="Kitamura T."/>
            <person name="Kawaichi S."/>
            <person name="Inoue T."/>
            <person name="Nomura K."/>
            <person name="Yoshida Y."/>
            <person name="Kuno S."/>
            <person name="Sako Y."/>
        </authorList>
    </citation>
    <scope>NUCLEOTIDE SEQUENCE [LARGE SCALE GENOMIC DNA]</scope>
    <source>
        <strain evidence="1 2">SY1</strain>
    </source>
</reference>
<evidence type="ECO:0000313" key="2">
    <source>
        <dbReference type="Proteomes" id="UP000016887"/>
    </source>
</evidence>
<dbReference type="GeneID" id="17110147"/>
<dbReference type="GO" id="GO:0016757">
    <property type="term" value="F:glycosyltransferase activity"/>
    <property type="evidence" value="ECO:0007669"/>
    <property type="project" value="TreeGrafter"/>
</dbReference>
<keyword evidence="1" id="KW-0808">Transferase</keyword>
<dbReference type="KEGG" id="acj:ACAM_0757"/>
<dbReference type="eggNOG" id="arCOG01410">
    <property type="taxonomic scope" value="Archaea"/>
</dbReference>
<keyword evidence="2" id="KW-1185">Reference proteome</keyword>
<accession>U3TCS7</accession>
<dbReference type="RefSeq" id="WP_022541499.1">
    <property type="nucleotide sequence ID" value="NC_022521.1"/>
</dbReference>
<dbReference type="AlphaFoldDB" id="U3TCS7"/>
<name>U3TCS7_9CREN</name>
<dbReference type="STRING" id="1198449.ACAM_0757"/>